<protein>
    <submittedName>
        <fullName evidence="2">Uncharacterized protein</fullName>
    </submittedName>
</protein>
<name>A0ABV5NFZ4_9ACTN</name>
<accession>A0ABV5NFZ4</accession>
<sequence length="131" mass="14119">MPVLPENTTASIMSAGVEPGDRGLTGIRAGERPEQSSLVESSVRPVFVTSGRPLLACHAGQELRRVRWRLHREVVAAQIDEHDVEPVTVAVDGFLGDEVRIANTVIGCFVSRSAASMSQRTRPSMERSPAG</sequence>
<proteinExistence type="predicted"/>
<dbReference type="EMBL" id="JBHMCF010000006">
    <property type="protein sequence ID" value="MFB9469189.1"/>
    <property type="molecule type" value="Genomic_DNA"/>
</dbReference>
<evidence type="ECO:0000313" key="3">
    <source>
        <dbReference type="Proteomes" id="UP001589568"/>
    </source>
</evidence>
<dbReference type="Proteomes" id="UP001589568">
    <property type="component" value="Unassembled WGS sequence"/>
</dbReference>
<reference evidence="2 3" key="1">
    <citation type="submission" date="2024-09" db="EMBL/GenBank/DDBJ databases">
        <authorList>
            <person name="Sun Q."/>
            <person name="Mori K."/>
        </authorList>
    </citation>
    <scope>NUCLEOTIDE SEQUENCE [LARGE SCALE GENOMIC DNA]</scope>
    <source>
        <strain evidence="2 3">JCM 3324</strain>
    </source>
</reference>
<comment type="caution">
    <text evidence="2">The sequence shown here is derived from an EMBL/GenBank/DDBJ whole genome shotgun (WGS) entry which is preliminary data.</text>
</comment>
<evidence type="ECO:0000256" key="1">
    <source>
        <dbReference type="SAM" id="MobiDB-lite"/>
    </source>
</evidence>
<evidence type="ECO:0000313" key="2">
    <source>
        <dbReference type="EMBL" id="MFB9469189.1"/>
    </source>
</evidence>
<feature type="compositionally biased region" description="Polar residues" evidence="1">
    <location>
        <begin position="1"/>
        <end position="12"/>
    </location>
</feature>
<gene>
    <name evidence="2" type="ORF">ACFFR3_06710</name>
</gene>
<keyword evidence="3" id="KW-1185">Reference proteome</keyword>
<organism evidence="2 3">
    <name type="scientific">Nonomuraea salmonea</name>
    <dbReference type="NCBI Taxonomy" id="46181"/>
    <lineage>
        <taxon>Bacteria</taxon>
        <taxon>Bacillati</taxon>
        <taxon>Actinomycetota</taxon>
        <taxon>Actinomycetes</taxon>
        <taxon>Streptosporangiales</taxon>
        <taxon>Streptosporangiaceae</taxon>
        <taxon>Nonomuraea</taxon>
    </lineage>
</organism>
<dbReference type="RefSeq" id="WP_345391551.1">
    <property type="nucleotide sequence ID" value="NZ_BAAAXS010000001.1"/>
</dbReference>
<feature type="region of interest" description="Disordered" evidence="1">
    <location>
        <begin position="1"/>
        <end position="22"/>
    </location>
</feature>